<dbReference type="EMBL" id="CAEZSN010000090">
    <property type="protein sequence ID" value="CAB4546449.1"/>
    <property type="molecule type" value="Genomic_DNA"/>
</dbReference>
<dbReference type="Gene3D" id="3.40.50.1000">
    <property type="entry name" value="HAD superfamily/HAD-like"/>
    <property type="match status" value="2"/>
</dbReference>
<dbReference type="GO" id="GO:0005737">
    <property type="term" value="C:cytoplasm"/>
    <property type="evidence" value="ECO:0007669"/>
    <property type="project" value="TreeGrafter"/>
</dbReference>
<dbReference type="PANTHER" id="PTHR19288">
    <property type="entry name" value="4-NITROPHENYLPHOSPHATASE-RELATED"/>
    <property type="match status" value="1"/>
</dbReference>
<protein>
    <submittedName>
        <fullName evidence="1">Unannotated protein</fullName>
    </submittedName>
</protein>
<proteinExistence type="predicted"/>
<dbReference type="InterPro" id="IPR023214">
    <property type="entry name" value="HAD_sf"/>
</dbReference>
<dbReference type="NCBIfam" id="TIGR01549">
    <property type="entry name" value="HAD-SF-IA-v1"/>
    <property type="match status" value="1"/>
</dbReference>
<dbReference type="SUPFAM" id="SSF56784">
    <property type="entry name" value="HAD-like"/>
    <property type="match status" value="1"/>
</dbReference>
<dbReference type="InterPro" id="IPR036412">
    <property type="entry name" value="HAD-like_sf"/>
</dbReference>
<dbReference type="PANTHER" id="PTHR19288:SF95">
    <property type="entry name" value="D-GLYCEROL 3-PHOSPHATE PHOSPHATASE"/>
    <property type="match status" value="1"/>
</dbReference>
<reference evidence="1" key="1">
    <citation type="submission" date="2020-05" db="EMBL/GenBank/DDBJ databases">
        <authorList>
            <person name="Chiriac C."/>
            <person name="Salcher M."/>
            <person name="Ghai R."/>
            <person name="Kavagutti S V."/>
        </authorList>
    </citation>
    <scope>NUCLEOTIDE SEQUENCE</scope>
</reference>
<name>A0A6J6C766_9ZZZZ</name>
<dbReference type="AlphaFoldDB" id="A0A6J6C766"/>
<gene>
    <name evidence="1" type="ORF">UFOPK1433_00830</name>
</gene>
<organism evidence="1">
    <name type="scientific">freshwater metagenome</name>
    <dbReference type="NCBI Taxonomy" id="449393"/>
    <lineage>
        <taxon>unclassified sequences</taxon>
        <taxon>metagenomes</taxon>
        <taxon>ecological metagenomes</taxon>
    </lineage>
</organism>
<dbReference type="GO" id="GO:0016791">
    <property type="term" value="F:phosphatase activity"/>
    <property type="evidence" value="ECO:0007669"/>
    <property type="project" value="TreeGrafter"/>
</dbReference>
<evidence type="ECO:0000313" key="1">
    <source>
        <dbReference type="EMBL" id="CAB4546449.1"/>
    </source>
</evidence>
<dbReference type="InterPro" id="IPR006439">
    <property type="entry name" value="HAD-SF_hydro_IA"/>
</dbReference>
<dbReference type="Pfam" id="PF13242">
    <property type="entry name" value="Hydrolase_like"/>
    <property type="match status" value="1"/>
</dbReference>
<sequence>MTADEIVSSGQTGVELLSTLIAPGSKVLVVGGEGLRNYTEQAGFVLVADSTENPAAVIQGFSPDIGWKHLAEAAYAIQNGAKWVATNSDWTIPQERGIAPGNGTLISAVHTAVGQLPLVAGKPEVAIFETAKRRLDVSRPLFVGDRIDTDILGANRAGIDSVLVLTGISKAKELLATTADSNPTFVIEDLRELLLPYVHPKQTTRGFRLRDAEVELLGNRVRVVAGQPNSIDALRCACALIWNSGKAIHTLDVEPSLYE</sequence>
<accession>A0A6J6C766</accession>